<reference evidence="3 4" key="1">
    <citation type="submission" date="2020-11" db="EMBL/GenBank/DDBJ databases">
        <title>Taxonomic investigation of Rahnella strains.</title>
        <authorList>
            <person name="Lee S.D."/>
        </authorList>
    </citation>
    <scope>NUCLEOTIDE SEQUENCE [LARGE SCALE GENOMIC DNA]</scope>
    <source>
        <strain evidence="3 4">SAP-17</strain>
    </source>
</reference>
<evidence type="ECO:0000313" key="4">
    <source>
        <dbReference type="Proteomes" id="UP000636811"/>
    </source>
</evidence>
<feature type="compositionally biased region" description="Basic and acidic residues" evidence="1">
    <location>
        <begin position="57"/>
        <end position="83"/>
    </location>
</feature>
<dbReference type="Pfam" id="PF10697">
    <property type="entry name" value="DUF2502"/>
    <property type="match status" value="1"/>
</dbReference>
<evidence type="ECO:0000256" key="2">
    <source>
        <dbReference type="SAM" id="SignalP"/>
    </source>
</evidence>
<accession>A0ABS0E5Q4</accession>
<feature type="signal peptide" evidence="2">
    <location>
        <begin position="1"/>
        <end position="20"/>
    </location>
</feature>
<protein>
    <submittedName>
        <fullName evidence="3">DUF2502 domain-containing protein</fullName>
    </submittedName>
</protein>
<feature type="region of interest" description="Disordered" evidence="1">
    <location>
        <begin position="57"/>
        <end position="149"/>
    </location>
</feature>
<evidence type="ECO:0000256" key="1">
    <source>
        <dbReference type="SAM" id="MobiDB-lite"/>
    </source>
</evidence>
<proteinExistence type="predicted"/>
<dbReference type="Proteomes" id="UP000636811">
    <property type="component" value="Unassembled WGS sequence"/>
</dbReference>
<keyword evidence="4" id="KW-1185">Reference proteome</keyword>
<organism evidence="3 4">
    <name type="scientific">Rahnella laticis</name>
    <dbReference type="NCBI Taxonomy" id="2787622"/>
    <lineage>
        <taxon>Bacteria</taxon>
        <taxon>Pseudomonadati</taxon>
        <taxon>Pseudomonadota</taxon>
        <taxon>Gammaproteobacteria</taxon>
        <taxon>Enterobacterales</taxon>
        <taxon>Yersiniaceae</taxon>
        <taxon>Rahnella</taxon>
    </lineage>
</organism>
<keyword evidence="2" id="KW-0732">Signal</keyword>
<comment type="caution">
    <text evidence="3">The sequence shown here is derived from an EMBL/GenBank/DDBJ whole genome shotgun (WGS) entry which is preliminary data.</text>
</comment>
<dbReference type="InterPro" id="IPR019638">
    <property type="entry name" value="DUF2502"/>
</dbReference>
<feature type="chain" id="PRO_5047328420" evidence="2">
    <location>
        <begin position="21"/>
        <end position="149"/>
    </location>
</feature>
<gene>
    <name evidence="3" type="ORF">IV433_13530</name>
</gene>
<evidence type="ECO:0000313" key="3">
    <source>
        <dbReference type="EMBL" id="MBF7980428.1"/>
    </source>
</evidence>
<dbReference type="EMBL" id="JADOBI010000005">
    <property type="protein sequence ID" value="MBF7980428.1"/>
    <property type="molecule type" value="Genomic_DNA"/>
</dbReference>
<name>A0ABS0E5Q4_9GAMM</name>
<dbReference type="RefSeq" id="WP_195814432.1">
    <property type="nucleotide sequence ID" value="NZ_JADOBI010000005.1"/>
</dbReference>
<sequence length="149" mass="16887">MKKSLLLLCCALALPVIAQANVSIDVNVPGVTLHLGDQDQRGYYWDGYDWRPPQWWHEHQGHHYGDRNEHGMYWHGDRWDSKPPQRRHSNPPPRPQPQPHNQGRPNGDDHRGNNNGHPGGNGQQGGHNDQHNDQHGNGQPIPPDGHQGH</sequence>